<protein>
    <submittedName>
        <fullName evidence="1">Uncharacterized protein</fullName>
    </submittedName>
</protein>
<dbReference type="Proteomes" id="UP001479520">
    <property type="component" value="Plasmid unnamed1"/>
</dbReference>
<gene>
    <name evidence="1" type="ORF">AADV58_17025</name>
</gene>
<keyword evidence="2" id="KW-1185">Reference proteome</keyword>
<evidence type="ECO:0000313" key="2">
    <source>
        <dbReference type="Proteomes" id="UP001479520"/>
    </source>
</evidence>
<reference evidence="1 2" key="1">
    <citation type="submission" date="2024-04" db="EMBL/GenBank/DDBJ databases">
        <title>Dissimilatory iodate-reducing microorganisms contribute to the enrichment of iodine in groundwater.</title>
        <authorList>
            <person name="Jiang Z."/>
        </authorList>
    </citation>
    <scope>NUCLEOTIDE SEQUENCE [LARGE SCALE GENOMIC DNA]</scope>
    <source>
        <strain evidence="1 2">NCP973</strain>
        <plasmid evidence="1 2">unnamed1</plasmid>
    </source>
</reference>
<dbReference type="EMBL" id="CP151407">
    <property type="protein sequence ID" value="WZJ23459.1"/>
    <property type="molecule type" value="Genomic_DNA"/>
</dbReference>
<keyword evidence="1" id="KW-0614">Plasmid</keyword>
<accession>A0ABZ2XPX2</accession>
<proteinExistence type="predicted"/>
<organism evidence="1 2">
    <name type="scientific">Azonexus hydrophilus</name>
    <dbReference type="NCBI Taxonomy" id="418702"/>
    <lineage>
        <taxon>Bacteria</taxon>
        <taxon>Pseudomonadati</taxon>
        <taxon>Pseudomonadota</taxon>
        <taxon>Betaproteobacteria</taxon>
        <taxon>Rhodocyclales</taxon>
        <taxon>Azonexaceae</taxon>
        <taxon>Azonexus</taxon>
    </lineage>
</organism>
<dbReference type="RefSeq" id="WP_152091031.1">
    <property type="nucleotide sequence ID" value="NZ_CP151407.1"/>
</dbReference>
<name>A0ABZ2XPX2_9RHOO</name>
<sequence>MDAKHTSVEVIQREVGRWNTDIALGWETGLQGKKRIGNRLYERHPPDHFLEPQNHARYTDWLRGYEKATQYRRFELRREVHYVGENESGPVKGVYQGWGIKRGSIVSRLIDKHGCYGDVYFYYFEGTKIVRTVKCGI</sequence>
<evidence type="ECO:0000313" key="1">
    <source>
        <dbReference type="EMBL" id="WZJ23459.1"/>
    </source>
</evidence>
<geneLocation type="plasmid" evidence="1 2">
    <name>unnamed1</name>
</geneLocation>